<proteinExistence type="predicted"/>
<comment type="caution">
    <text evidence="1">The sequence shown here is derived from an EMBL/GenBank/DDBJ whole genome shotgun (WGS) entry which is preliminary data.</text>
</comment>
<evidence type="ECO:0000313" key="2">
    <source>
        <dbReference type="Proteomes" id="UP000292402"/>
    </source>
</evidence>
<reference evidence="2" key="1">
    <citation type="journal article" date="2019" name="bioRxiv">
        <title>Genomics, evolutionary history and diagnostics of the Alternaria alternata species group including apple and Asian pear pathotypes.</title>
        <authorList>
            <person name="Armitage A.D."/>
            <person name="Cockerton H.M."/>
            <person name="Sreenivasaprasad S."/>
            <person name="Woodhall J.W."/>
            <person name="Lane C.R."/>
            <person name="Harrison R.J."/>
            <person name="Clarkson J.P."/>
        </authorList>
    </citation>
    <scope>NUCLEOTIDE SEQUENCE [LARGE SCALE GENOMIC DNA]</scope>
    <source>
        <strain evidence="2">FERA 1082</strain>
    </source>
</reference>
<dbReference type="AlphaFoldDB" id="A0A4Q4MJL7"/>
<protein>
    <submittedName>
        <fullName evidence="1">Uncharacterized protein</fullName>
    </submittedName>
</protein>
<gene>
    <name evidence="1" type="ORF">AA0114_g5346</name>
</gene>
<organism evidence="1 2">
    <name type="scientific">Alternaria tenuissima</name>
    <dbReference type="NCBI Taxonomy" id="119927"/>
    <lineage>
        <taxon>Eukaryota</taxon>
        <taxon>Fungi</taxon>
        <taxon>Dikarya</taxon>
        <taxon>Ascomycota</taxon>
        <taxon>Pezizomycotina</taxon>
        <taxon>Dothideomycetes</taxon>
        <taxon>Pleosporomycetidae</taxon>
        <taxon>Pleosporales</taxon>
        <taxon>Pleosporineae</taxon>
        <taxon>Pleosporaceae</taxon>
        <taxon>Alternaria</taxon>
        <taxon>Alternaria sect. Alternaria</taxon>
        <taxon>Alternaria alternata complex</taxon>
    </lineage>
</organism>
<accession>A0A4Q4MJL7</accession>
<name>A0A4Q4MJL7_9PLEO</name>
<dbReference type="Proteomes" id="UP000292402">
    <property type="component" value="Unassembled WGS sequence"/>
</dbReference>
<dbReference type="EMBL" id="PDXA01000015">
    <property type="protein sequence ID" value="RYN51701.1"/>
    <property type="molecule type" value="Genomic_DNA"/>
</dbReference>
<sequence length="223" mass="25503">MAVKARNLSDGISFFDLSGELRNAVYEHFINLKPSAKDAVDLACTHEQIHSEFGTLFTLRGSLKFEAQELDKFLDYFFVRHPSPALKDVPCHVEASIWCGSLYSSDLLPVISVLRRYPLLEITWFERHDDCGVERLILRSDEVNFLKSFLKEMDAQHFENLLAVKIITETLDEIAGLSIIMGGGFPIRTVKEWERTLRGFNVTIRRTDRSTRVLSNLGSDDDF</sequence>
<evidence type="ECO:0000313" key="1">
    <source>
        <dbReference type="EMBL" id="RYN51701.1"/>
    </source>
</evidence>